<dbReference type="EMBL" id="BPLR01010331">
    <property type="protein sequence ID" value="GIY38606.1"/>
    <property type="molecule type" value="Genomic_DNA"/>
</dbReference>
<dbReference type="AlphaFoldDB" id="A0AAV4T018"/>
<gene>
    <name evidence="1" type="ORF">CEXT_565071</name>
</gene>
<evidence type="ECO:0000313" key="2">
    <source>
        <dbReference type="Proteomes" id="UP001054945"/>
    </source>
</evidence>
<organism evidence="1 2">
    <name type="scientific">Caerostris extrusa</name>
    <name type="common">Bark spider</name>
    <name type="synonym">Caerostris bankana</name>
    <dbReference type="NCBI Taxonomy" id="172846"/>
    <lineage>
        <taxon>Eukaryota</taxon>
        <taxon>Metazoa</taxon>
        <taxon>Ecdysozoa</taxon>
        <taxon>Arthropoda</taxon>
        <taxon>Chelicerata</taxon>
        <taxon>Arachnida</taxon>
        <taxon>Araneae</taxon>
        <taxon>Araneomorphae</taxon>
        <taxon>Entelegynae</taxon>
        <taxon>Araneoidea</taxon>
        <taxon>Araneidae</taxon>
        <taxon>Caerostris</taxon>
    </lineage>
</organism>
<reference evidence="1 2" key="1">
    <citation type="submission" date="2021-06" db="EMBL/GenBank/DDBJ databases">
        <title>Caerostris extrusa draft genome.</title>
        <authorList>
            <person name="Kono N."/>
            <person name="Arakawa K."/>
        </authorList>
    </citation>
    <scope>NUCLEOTIDE SEQUENCE [LARGE SCALE GENOMIC DNA]</scope>
</reference>
<keyword evidence="2" id="KW-1185">Reference proteome</keyword>
<proteinExistence type="predicted"/>
<name>A0AAV4T018_CAEEX</name>
<evidence type="ECO:0000313" key="1">
    <source>
        <dbReference type="EMBL" id="GIY38606.1"/>
    </source>
</evidence>
<protein>
    <submittedName>
        <fullName evidence="1">Uncharacterized protein</fullName>
    </submittedName>
</protein>
<sequence>MFFLLQDPPPPPHFAPQCIKNIRNCGGLEIHALPLMQGKVLTQLKSFPPRPIMEKESCAEWAGGLFEKLCISIGMNNLNCKQKKRTSRVIPF</sequence>
<accession>A0AAV4T018</accession>
<dbReference type="Proteomes" id="UP001054945">
    <property type="component" value="Unassembled WGS sequence"/>
</dbReference>
<comment type="caution">
    <text evidence="1">The sequence shown here is derived from an EMBL/GenBank/DDBJ whole genome shotgun (WGS) entry which is preliminary data.</text>
</comment>